<dbReference type="GO" id="GO:0016020">
    <property type="term" value="C:membrane"/>
    <property type="evidence" value="ECO:0007669"/>
    <property type="project" value="InterPro"/>
</dbReference>
<sequence>MPTDLDLQTAALRSPGQLEPEGKRPEREFVRFTRLQRALHACMIVSFLSLATTGLTLKFSYTGWAAMVSRFLGGFQVAGFIHRTAALLMFGVFITHLYNLVQLKKREHKSWRALLLGPDTMLFTRQDLRQFLATMKWFIGMGPRPQYGRWTYWEKFDYFAVFWGIAVIGSTGLTLWFPIFFTRFLPGSFINIATVIHSDEALLATGFIFTVHFFNTHLRPEKFPMDTTIFTGHMPLAELKRDKPLEYEALVASGRLQEHLEEPQPEIVVRTIRAFAWIALSIGFSIVVWIIYAMLFAYK</sequence>
<organism evidence="2 3">
    <name type="scientific">Candidatus Sulfotelmatobacter kueseliae</name>
    <dbReference type="NCBI Taxonomy" id="2042962"/>
    <lineage>
        <taxon>Bacteria</taxon>
        <taxon>Pseudomonadati</taxon>
        <taxon>Acidobacteriota</taxon>
        <taxon>Terriglobia</taxon>
        <taxon>Terriglobales</taxon>
        <taxon>Candidatus Korobacteraceae</taxon>
        <taxon>Candidatus Sulfotelmatobacter</taxon>
    </lineage>
</organism>
<reference evidence="3" key="1">
    <citation type="submission" date="2018-02" db="EMBL/GenBank/DDBJ databases">
        <authorList>
            <person name="Hausmann B."/>
        </authorList>
    </citation>
    <scope>NUCLEOTIDE SEQUENCE [LARGE SCALE GENOMIC DNA]</scope>
    <source>
        <strain evidence="3">Peat soil MAG SbA1</strain>
    </source>
</reference>
<dbReference type="EMBL" id="OMOD01000037">
    <property type="protein sequence ID" value="SPF34587.1"/>
    <property type="molecule type" value="Genomic_DNA"/>
</dbReference>
<proteinExistence type="predicted"/>
<keyword evidence="1" id="KW-0472">Membrane</keyword>
<dbReference type="OrthoDB" id="9814800at2"/>
<evidence type="ECO:0000313" key="3">
    <source>
        <dbReference type="Proteomes" id="UP000238701"/>
    </source>
</evidence>
<dbReference type="Gene3D" id="1.20.950.20">
    <property type="entry name" value="Transmembrane di-heme cytochromes, Chain C"/>
    <property type="match status" value="1"/>
</dbReference>
<evidence type="ECO:0008006" key="4">
    <source>
        <dbReference type="Google" id="ProtNLM"/>
    </source>
</evidence>
<evidence type="ECO:0000313" key="2">
    <source>
        <dbReference type="EMBL" id="SPF34587.1"/>
    </source>
</evidence>
<dbReference type="AlphaFoldDB" id="A0A2U3K4S2"/>
<feature type="transmembrane region" description="Helical" evidence="1">
    <location>
        <begin position="274"/>
        <end position="298"/>
    </location>
</feature>
<keyword evidence="1" id="KW-0812">Transmembrane</keyword>
<evidence type="ECO:0000256" key="1">
    <source>
        <dbReference type="SAM" id="Phobius"/>
    </source>
</evidence>
<name>A0A2U3K4S2_9BACT</name>
<dbReference type="Proteomes" id="UP000238701">
    <property type="component" value="Unassembled WGS sequence"/>
</dbReference>
<feature type="transmembrane region" description="Helical" evidence="1">
    <location>
        <begin position="38"/>
        <end position="60"/>
    </location>
</feature>
<feature type="transmembrane region" description="Helical" evidence="1">
    <location>
        <begin position="80"/>
        <end position="101"/>
    </location>
</feature>
<accession>A0A2U3K4S2</accession>
<gene>
    <name evidence="2" type="ORF">SBA1_1310008</name>
</gene>
<dbReference type="GO" id="GO:0022904">
    <property type="term" value="P:respiratory electron transport chain"/>
    <property type="evidence" value="ECO:0007669"/>
    <property type="project" value="InterPro"/>
</dbReference>
<dbReference type="SUPFAM" id="SSF81342">
    <property type="entry name" value="Transmembrane di-heme cytochromes"/>
    <property type="match status" value="1"/>
</dbReference>
<dbReference type="InterPro" id="IPR016174">
    <property type="entry name" value="Di-haem_cyt_TM"/>
</dbReference>
<feature type="transmembrane region" description="Helical" evidence="1">
    <location>
        <begin position="201"/>
        <end position="218"/>
    </location>
</feature>
<protein>
    <recommendedName>
        <fullName evidence="4">Cytochrome b561 bacterial/Ni-hydrogenase domain-containing protein</fullName>
    </recommendedName>
</protein>
<keyword evidence="1" id="KW-1133">Transmembrane helix</keyword>
<feature type="transmembrane region" description="Helical" evidence="1">
    <location>
        <begin position="158"/>
        <end position="181"/>
    </location>
</feature>